<dbReference type="Proteomes" id="UP000504631">
    <property type="component" value="Unplaced"/>
</dbReference>
<dbReference type="RefSeq" id="XP_033359185.1">
    <property type="nucleotide sequence ID" value="XM_033503294.1"/>
</dbReference>
<evidence type="ECO:0000259" key="2">
    <source>
        <dbReference type="PROSITE" id="PS50076"/>
    </source>
</evidence>
<dbReference type="SUPFAM" id="SSF46565">
    <property type="entry name" value="Chaperone J-domain"/>
    <property type="match status" value="1"/>
</dbReference>
<dbReference type="InterPro" id="IPR001623">
    <property type="entry name" value="DnaJ_domain"/>
</dbReference>
<keyword evidence="1" id="KW-1133">Transmembrane helix</keyword>
<evidence type="ECO:0000313" key="7">
    <source>
        <dbReference type="RefSeq" id="XP_033359188.1"/>
    </source>
</evidence>
<evidence type="ECO:0000313" key="3">
    <source>
        <dbReference type="Proteomes" id="UP000504631"/>
    </source>
</evidence>
<dbReference type="Pfam" id="PF00226">
    <property type="entry name" value="DnaJ"/>
    <property type="match status" value="1"/>
</dbReference>
<evidence type="ECO:0000256" key="1">
    <source>
        <dbReference type="SAM" id="Phobius"/>
    </source>
</evidence>
<gene>
    <name evidence="4 5 6 7 8" type="primary">LOC117238417</name>
</gene>
<feature type="transmembrane region" description="Helical" evidence="1">
    <location>
        <begin position="175"/>
        <end position="192"/>
    </location>
</feature>
<sequence length="212" mass="25312">MLIHCFLIDVNKGVLFKCVKQSMLSLPVMANLATKTKTHYETLGLQPTATYNEIKSAYYELTLKFHPDKNKSESAKEMFHEISNAYDVLSKYETRKQYDRTQLINQDLQSLKNKRYERFKPKNIQLYKNQPRNIFNFDEWVQQHYSDTFQKSLLTNEKKKINMEIMGSTHNSPDLLVMIILIILMTIVIFIYERINNRKYEEFKVAQKHRNK</sequence>
<dbReference type="RefSeq" id="XP_033359188.1">
    <property type="nucleotide sequence ID" value="XM_033503297.1"/>
</dbReference>
<keyword evidence="1" id="KW-0472">Membrane</keyword>
<evidence type="ECO:0000313" key="6">
    <source>
        <dbReference type="RefSeq" id="XP_033359186.1"/>
    </source>
</evidence>
<protein>
    <submittedName>
        <fullName evidence="4 5">DnaJ homolog subfamily C member 30, mitochondrial-like</fullName>
    </submittedName>
</protein>
<evidence type="ECO:0000313" key="8">
    <source>
        <dbReference type="RefSeq" id="XP_033359189.1"/>
    </source>
</evidence>
<dbReference type="PROSITE" id="PS50076">
    <property type="entry name" value="DNAJ_2"/>
    <property type="match status" value="1"/>
</dbReference>
<dbReference type="RefSeq" id="XP_033359186.1">
    <property type="nucleotide sequence ID" value="XM_033503295.1"/>
</dbReference>
<dbReference type="Gene3D" id="1.10.287.110">
    <property type="entry name" value="DnaJ domain"/>
    <property type="match status" value="1"/>
</dbReference>
<feature type="domain" description="J" evidence="2">
    <location>
        <begin position="38"/>
        <end position="102"/>
    </location>
</feature>
<dbReference type="GeneID" id="117238417"/>
<name>A0A6J3L416_9HYME</name>
<accession>A0A6J3L416</accession>
<evidence type="ECO:0000313" key="5">
    <source>
        <dbReference type="RefSeq" id="XP_033359185.1"/>
    </source>
</evidence>
<dbReference type="PRINTS" id="PR00625">
    <property type="entry name" value="JDOMAIN"/>
</dbReference>
<dbReference type="InterPro" id="IPR036869">
    <property type="entry name" value="J_dom_sf"/>
</dbReference>
<keyword evidence="3" id="KW-1185">Reference proteome</keyword>
<dbReference type="PANTHER" id="PTHR44873">
    <property type="entry name" value="DNAJ HOMOLOG SUBFAMILY C MEMBER 30, MITOCHONDRIAL"/>
    <property type="match status" value="1"/>
</dbReference>
<dbReference type="KEGG" id="bvk:117238417"/>
<organism evidence="3 6">
    <name type="scientific">Bombus vosnesenskii</name>
    <dbReference type="NCBI Taxonomy" id="207650"/>
    <lineage>
        <taxon>Eukaryota</taxon>
        <taxon>Metazoa</taxon>
        <taxon>Ecdysozoa</taxon>
        <taxon>Arthropoda</taxon>
        <taxon>Hexapoda</taxon>
        <taxon>Insecta</taxon>
        <taxon>Pterygota</taxon>
        <taxon>Neoptera</taxon>
        <taxon>Endopterygota</taxon>
        <taxon>Hymenoptera</taxon>
        <taxon>Apocrita</taxon>
        <taxon>Aculeata</taxon>
        <taxon>Apoidea</taxon>
        <taxon>Anthophila</taxon>
        <taxon>Apidae</taxon>
        <taxon>Bombus</taxon>
        <taxon>Pyrobombus</taxon>
    </lineage>
</organism>
<dbReference type="SMART" id="SM00271">
    <property type="entry name" value="DnaJ"/>
    <property type="match status" value="1"/>
</dbReference>
<reference evidence="4 5" key="1">
    <citation type="submission" date="2025-04" db="UniProtKB">
        <authorList>
            <consortium name="RefSeq"/>
        </authorList>
    </citation>
    <scope>IDENTIFICATION</scope>
    <source>
        <tissue evidence="4 5">Muscle</tissue>
    </source>
</reference>
<proteinExistence type="predicted"/>
<dbReference type="AlphaFoldDB" id="A0A6J3L416"/>
<dbReference type="InterPro" id="IPR053025">
    <property type="entry name" value="Mito_ATP_Synthase-Asso"/>
</dbReference>
<dbReference type="RefSeq" id="XP_033359184.1">
    <property type="nucleotide sequence ID" value="XM_033503293.1"/>
</dbReference>
<dbReference type="PANTHER" id="PTHR44873:SF1">
    <property type="entry name" value="DNAJ HOMOLOG SUBFAMILY C MEMBER 30, MITOCHONDRIAL"/>
    <property type="match status" value="1"/>
</dbReference>
<keyword evidence="1" id="KW-0812">Transmembrane</keyword>
<dbReference type="CDD" id="cd06257">
    <property type="entry name" value="DnaJ"/>
    <property type="match status" value="1"/>
</dbReference>
<evidence type="ECO:0000313" key="4">
    <source>
        <dbReference type="RefSeq" id="XP_033359184.1"/>
    </source>
</evidence>
<dbReference type="RefSeq" id="XP_033359189.1">
    <property type="nucleotide sequence ID" value="XM_033503298.1"/>
</dbReference>